<feature type="region of interest" description="Disordered" evidence="9">
    <location>
        <begin position="1"/>
        <end position="100"/>
    </location>
</feature>
<evidence type="ECO:0000313" key="11">
    <source>
        <dbReference type="EMBL" id="KAG0474426.1"/>
    </source>
</evidence>
<feature type="region of interest" description="Disordered" evidence="9">
    <location>
        <begin position="418"/>
        <end position="454"/>
    </location>
</feature>
<evidence type="ECO:0000256" key="3">
    <source>
        <dbReference type="ARBA" id="ARBA00023015"/>
    </source>
</evidence>
<keyword evidence="4" id="KW-0238">DNA-binding</keyword>
<comment type="similarity">
    <text evidence="8">Belongs to the AP2/ERF transcription factor family. ERF subfamily.</text>
</comment>
<dbReference type="Pfam" id="PF00847">
    <property type="entry name" value="AP2"/>
    <property type="match status" value="1"/>
</dbReference>
<feature type="compositionally biased region" description="Gly residues" evidence="9">
    <location>
        <begin position="1"/>
        <end position="19"/>
    </location>
</feature>
<keyword evidence="6" id="KW-0804">Transcription</keyword>
<dbReference type="GO" id="GO:0000976">
    <property type="term" value="F:transcription cis-regulatory region binding"/>
    <property type="evidence" value="ECO:0007669"/>
    <property type="project" value="UniProtKB-ARBA"/>
</dbReference>
<dbReference type="Gene3D" id="3.30.730.10">
    <property type="entry name" value="AP2/ERF domain"/>
    <property type="match status" value="1"/>
</dbReference>
<dbReference type="PANTHER" id="PTHR31657:SF19">
    <property type="entry name" value="ETHYLENE-RESPONSIVE TRANSCRIPTION FACTOR ERF053"/>
    <property type="match status" value="1"/>
</dbReference>
<protein>
    <recommendedName>
        <fullName evidence="10">AP2/ERF domain-containing protein</fullName>
    </recommendedName>
</protein>
<evidence type="ECO:0000256" key="7">
    <source>
        <dbReference type="ARBA" id="ARBA00023242"/>
    </source>
</evidence>
<comment type="caution">
    <text evidence="11">The sequence shown here is derived from an EMBL/GenBank/DDBJ whole genome shotgun (WGS) entry which is preliminary data.</text>
</comment>
<dbReference type="InterPro" id="IPR001471">
    <property type="entry name" value="AP2/ERF_dom"/>
</dbReference>
<feature type="compositionally biased region" description="Low complexity" evidence="9">
    <location>
        <begin position="302"/>
        <end position="312"/>
    </location>
</feature>
<organism evidence="11 12">
    <name type="scientific">Vanilla planifolia</name>
    <name type="common">Vanilla</name>
    <dbReference type="NCBI Taxonomy" id="51239"/>
    <lineage>
        <taxon>Eukaryota</taxon>
        <taxon>Viridiplantae</taxon>
        <taxon>Streptophyta</taxon>
        <taxon>Embryophyta</taxon>
        <taxon>Tracheophyta</taxon>
        <taxon>Spermatophyta</taxon>
        <taxon>Magnoliopsida</taxon>
        <taxon>Liliopsida</taxon>
        <taxon>Asparagales</taxon>
        <taxon>Orchidaceae</taxon>
        <taxon>Vanilloideae</taxon>
        <taxon>Vanilleae</taxon>
        <taxon>Vanilla</taxon>
    </lineage>
</organism>
<feature type="compositionally biased region" description="Low complexity" evidence="9">
    <location>
        <begin position="418"/>
        <end position="437"/>
    </location>
</feature>
<evidence type="ECO:0000256" key="4">
    <source>
        <dbReference type="ARBA" id="ARBA00023125"/>
    </source>
</evidence>
<evidence type="ECO:0000313" key="12">
    <source>
        <dbReference type="Proteomes" id="UP000639772"/>
    </source>
</evidence>
<keyword evidence="3" id="KW-0805">Transcription regulation</keyword>
<gene>
    <name evidence="11" type="ORF">HPP92_014112</name>
</gene>
<dbReference type="SUPFAM" id="SSF54171">
    <property type="entry name" value="DNA-binding domain"/>
    <property type="match status" value="1"/>
</dbReference>
<proteinExistence type="inferred from homology"/>
<dbReference type="PANTHER" id="PTHR31657">
    <property type="entry name" value="ETHYLENE-RESPONSIVE TRANSCRIPTION FACTOR ERF061"/>
    <property type="match status" value="1"/>
</dbReference>
<evidence type="ECO:0000256" key="5">
    <source>
        <dbReference type="ARBA" id="ARBA00023159"/>
    </source>
</evidence>
<evidence type="ECO:0000259" key="10">
    <source>
        <dbReference type="PROSITE" id="PS51032"/>
    </source>
</evidence>
<dbReference type="CDD" id="cd00018">
    <property type="entry name" value="AP2"/>
    <property type="match status" value="1"/>
</dbReference>
<keyword evidence="7" id="KW-0539">Nucleus</keyword>
<dbReference type="GO" id="GO:0009873">
    <property type="term" value="P:ethylene-activated signaling pathway"/>
    <property type="evidence" value="ECO:0007669"/>
    <property type="project" value="UniProtKB-KW"/>
</dbReference>
<keyword evidence="5" id="KW-0010">Activator</keyword>
<dbReference type="GO" id="GO:0005634">
    <property type="term" value="C:nucleus"/>
    <property type="evidence" value="ECO:0007669"/>
    <property type="project" value="UniProtKB-SubCell"/>
</dbReference>
<feature type="domain" description="AP2/ERF" evidence="10">
    <location>
        <begin position="228"/>
        <end position="285"/>
    </location>
</feature>
<dbReference type="PRINTS" id="PR00367">
    <property type="entry name" value="ETHRSPELEMNT"/>
</dbReference>
<reference evidence="11 12" key="1">
    <citation type="journal article" date="2020" name="Nat. Food">
        <title>A phased Vanilla planifolia genome enables genetic improvement of flavour and production.</title>
        <authorList>
            <person name="Hasing T."/>
            <person name="Tang H."/>
            <person name="Brym M."/>
            <person name="Khazi F."/>
            <person name="Huang T."/>
            <person name="Chambers A.H."/>
        </authorList>
    </citation>
    <scope>NUCLEOTIDE SEQUENCE [LARGE SCALE GENOMIC DNA]</scope>
    <source>
        <tissue evidence="11">Leaf</tissue>
    </source>
</reference>
<evidence type="ECO:0000256" key="6">
    <source>
        <dbReference type="ARBA" id="ARBA00023163"/>
    </source>
</evidence>
<dbReference type="InterPro" id="IPR016177">
    <property type="entry name" value="DNA-bd_dom_sf"/>
</dbReference>
<dbReference type="FunFam" id="3.30.730.10:FF:000001">
    <property type="entry name" value="Ethylene-responsive transcription factor 2"/>
    <property type="match status" value="1"/>
</dbReference>
<comment type="subcellular location">
    <subcellularLocation>
        <location evidence="1">Nucleus</location>
    </subcellularLocation>
</comment>
<feature type="compositionally biased region" description="Low complexity" evidence="9">
    <location>
        <begin position="74"/>
        <end position="100"/>
    </location>
</feature>
<dbReference type="PROSITE" id="PS51032">
    <property type="entry name" value="AP2_ERF"/>
    <property type="match status" value="1"/>
</dbReference>
<dbReference type="OrthoDB" id="771648at2759"/>
<dbReference type="GO" id="GO:0003700">
    <property type="term" value="F:DNA-binding transcription factor activity"/>
    <property type="evidence" value="ECO:0007669"/>
    <property type="project" value="InterPro"/>
</dbReference>
<feature type="region of interest" description="Disordered" evidence="9">
    <location>
        <begin position="295"/>
        <end position="376"/>
    </location>
</feature>
<dbReference type="Proteomes" id="UP000639772">
    <property type="component" value="Chromosome 7"/>
</dbReference>
<dbReference type="InterPro" id="IPR036955">
    <property type="entry name" value="AP2/ERF_dom_sf"/>
</dbReference>
<accession>A0A835QJE2</accession>
<dbReference type="SMART" id="SM00380">
    <property type="entry name" value="AP2"/>
    <property type="match status" value="1"/>
</dbReference>
<dbReference type="EMBL" id="JADCNM010000007">
    <property type="protein sequence ID" value="KAG0474426.1"/>
    <property type="molecule type" value="Genomic_DNA"/>
</dbReference>
<sequence>MEGTKKGGGTSQRGVGGGNSRRQKGKGLQLETLAVPVAGRLDERPRPPVPVFEESHAAVAFRPRKKIRSPERYSSNPISPSSNSCSSIQAPTSPSAPSPTFVSRPPIFPFACETSSPTKETPILHLFHSNQQQQQQKMISFAQNQSTQMLTSTTPPSLLPRDQQQLQQQRYSEQLLRYWSEALNLSPRGHMMMMNRLAAQEGRGRSPNSLYTLLRPPMFPNAAAPTKLYRGVRQRHWGKWVAEIRLPRNRTRLWLGTFDTAEDAALAYDREAYKLRGENARLNFPHLFLGKGSNDGGEGASKDGASCSSSSAPPTPEGFHRRSVPLDADDESSGGMFSDTMVPEVFTNMDSSPRDNRNTAAEEPQPAAAAATSGSELMWSEAEEAWFSTWGPASSVWDDVDGAGGNLLFQSRLASASVSQPDCSSSSPAATSQGLPTSSPPHSIPTSMFIWKDP</sequence>
<evidence type="ECO:0000256" key="2">
    <source>
        <dbReference type="ARBA" id="ARBA00022745"/>
    </source>
</evidence>
<evidence type="ECO:0000256" key="8">
    <source>
        <dbReference type="ARBA" id="ARBA00024343"/>
    </source>
</evidence>
<dbReference type="AlphaFoldDB" id="A0A835QJE2"/>
<keyword evidence="2" id="KW-0936">Ethylene signaling pathway</keyword>
<dbReference type="InterPro" id="IPR051758">
    <property type="entry name" value="ERF/AP2-like"/>
</dbReference>
<name>A0A835QJE2_VANPL</name>
<evidence type="ECO:0000256" key="1">
    <source>
        <dbReference type="ARBA" id="ARBA00004123"/>
    </source>
</evidence>
<evidence type="ECO:0000256" key="9">
    <source>
        <dbReference type="SAM" id="MobiDB-lite"/>
    </source>
</evidence>
<feature type="compositionally biased region" description="Low complexity" evidence="9">
    <location>
        <begin position="361"/>
        <end position="371"/>
    </location>
</feature>